<dbReference type="InterPro" id="IPR045864">
    <property type="entry name" value="aa-tRNA-synth_II/BPL/LPL"/>
</dbReference>
<dbReference type="HOGENOM" id="CLU_016739_0_0_9"/>
<dbReference type="InterPro" id="IPR004154">
    <property type="entry name" value="Anticodon-bd"/>
</dbReference>
<dbReference type="InterPro" id="IPR044140">
    <property type="entry name" value="ProRS_anticodon_short"/>
</dbReference>
<dbReference type="FunFam" id="3.40.50.800:FF:000011">
    <property type="entry name" value="Proline--tRNA ligase"/>
    <property type="match status" value="1"/>
</dbReference>
<keyword evidence="5" id="KW-0648">Protein biosynthesis</keyword>
<dbReference type="GO" id="GO:0016740">
    <property type="term" value="F:transferase activity"/>
    <property type="evidence" value="ECO:0007669"/>
    <property type="project" value="UniProtKB-ARBA"/>
</dbReference>
<keyword evidence="6 9" id="KW-0030">Aminoacyl-tRNA synthetase</keyword>
<keyword evidence="3" id="KW-0547">Nucleotide-binding</keyword>
<dbReference type="InterPro" id="IPR002314">
    <property type="entry name" value="aa-tRNA-synt_IIb"/>
</dbReference>
<dbReference type="PROSITE" id="PS50862">
    <property type="entry name" value="AA_TRNA_LIGASE_II"/>
    <property type="match status" value="1"/>
</dbReference>
<dbReference type="GO" id="GO:0005829">
    <property type="term" value="C:cytosol"/>
    <property type="evidence" value="ECO:0007669"/>
    <property type="project" value="TreeGrafter"/>
</dbReference>
<dbReference type="SUPFAM" id="SSF52954">
    <property type="entry name" value="Class II aaRS ABD-related"/>
    <property type="match status" value="1"/>
</dbReference>
<sequence length="556" mass="63430">MKLSKMILGTLRDVQGETELESYKLMLRAGIIRKVASGVYNFMPIGKKVIENVNSLIKNEMEKMDSQEIEVAQFIPFELLNQCNNKESSFTDTFEIVDKNQKKFYVGADFKESYIEIIKNEIKSYKQLPVSIYSIQKRIKDETKPKFGIIKSKEFNELQCYIFYDDSLESGKYVNRLCEVFKDIYNKCGLDFIKTNSLKFFVKHPLGEEQVVCCEGCGYKEDLEIATCTLQEKEEDDMKPVNKISTPDTRTIDELASLFNTTPEYFVKTIIYKINSKIVAVMVRGDREVNETKVKSKIGHIVSFELADEEIVRYATSAEIGFAGPINLKCDTLLVDEEITRMRNFMVGANETGYHYECVNYERDFTGTVGDFKKITEKDRCPICGNSINIKNVMGLGEIINLETAYSEDMSAVFLDKLGKSKPMSIIKASINVDRLLALIAEQNHDENGIVWPKRVAPYEVIVIAAVFKNEEQMKTAENIYNKLRSMEIDVLLDDRDERAGVKFKDADLIGVPIRITVGKKISEGKVEFKLRNNGNVEDINIGDIEEKVLNGLHKN</sequence>
<evidence type="ECO:0000256" key="6">
    <source>
        <dbReference type="ARBA" id="ARBA00023146"/>
    </source>
</evidence>
<dbReference type="GO" id="GO:0004827">
    <property type="term" value="F:proline-tRNA ligase activity"/>
    <property type="evidence" value="ECO:0007669"/>
    <property type="project" value="UniProtKB-UniRule"/>
</dbReference>
<dbReference type="Gene3D" id="3.30.930.10">
    <property type="entry name" value="Bira Bifunctional Protein, Domain 2"/>
    <property type="match status" value="1"/>
</dbReference>
<proteinExistence type="predicted"/>
<reference evidence="9 10" key="1">
    <citation type="journal article" date="2015" name="J. Biotechnol.">
        <title>Complete genome sequence of a malodorant-producing acetogen, Clostridium scatologenes ATCC 25775(T).</title>
        <authorList>
            <person name="Zhu Z."/>
            <person name="Guo T."/>
            <person name="Zheng H."/>
            <person name="Song T."/>
            <person name="Ouyang P."/>
            <person name="Xie J."/>
        </authorList>
    </citation>
    <scope>NUCLEOTIDE SEQUENCE [LARGE SCALE GENOMIC DNA]</scope>
    <source>
        <strain evidence="9 10">ATCC 25775</strain>
    </source>
</reference>
<evidence type="ECO:0000256" key="4">
    <source>
        <dbReference type="ARBA" id="ARBA00022840"/>
    </source>
</evidence>
<dbReference type="Pfam" id="PF00587">
    <property type="entry name" value="tRNA-synt_2b"/>
    <property type="match status" value="1"/>
</dbReference>
<protein>
    <recommendedName>
        <fullName evidence="7">Proline--tRNA ligase</fullName>
        <ecNumber evidence="7">6.1.1.15</ecNumber>
    </recommendedName>
</protein>
<dbReference type="EMBL" id="CP009933">
    <property type="protein sequence ID" value="AKA71388.1"/>
    <property type="molecule type" value="Genomic_DNA"/>
</dbReference>
<evidence type="ECO:0000256" key="1">
    <source>
        <dbReference type="ARBA" id="ARBA00022490"/>
    </source>
</evidence>
<dbReference type="InterPro" id="IPR006195">
    <property type="entry name" value="aa-tRNA-synth_II"/>
</dbReference>
<keyword evidence="1" id="KW-0963">Cytoplasm</keyword>
<dbReference type="GO" id="GO:0002161">
    <property type="term" value="F:aminoacyl-tRNA deacylase activity"/>
    <property type="evidence" value="ECO:0007669"/>
    <property type="project" value="InterPro"/>
</dbReference>
<dbReference type="Gene3D" id="3.40.50.800">
    <property type="entry name" value="Anticodon-binding domain"/>
    <property type="match status" value="1"/>
</dbReference>
<dbReference type="Gene3D" id="3.90.960.10">
    <property type="entry name" value="YbaK/aminoacyl-tRNA synthetase-associated domain"/>
    <property type="match status" value="1"/>
</dbReference>
<dbReference type="Pfam" id="PF03129">
    <property type="entry name" value="HGTP_anticodon"/>
    <property type="match status" value="1"/>
</dbReference>
<dbReference type="GO" id="GO:0140096">
    <property type="term" value="F:catalytic activity, acting on a protein"/>
    <property type="evidence" value="ECO:0007669"/>
    <property type="project" value="UniProtKB-ARBA"/>
</dbReference>
<dbReference type="InterPro" id="IPR036621">
    <property type="entry name" value="Anticodon-bd_dom_sf"/>
</dbReference>
<evidence type="ECO:0000256" key="2">
    <source>
        <dbReference type="ARBA" id="ARBA00022598"/>
    </source>
</evidence>
<dbReference type="Proteomes" id="UP000033115">
    <property type="component" value="Chromosome"/>
</dbReference>
<evidence type="ECO:0000259" key="8">
    <source>
        <dbReference type="PROSITE" id="PS50862"/>
    </source>
</evidence>
<feature type="domain" description="Aminoacyl-transfer RNA synthetases class-II family profile" evidence="8">
    <location>
        <begin position="33"/>
        <end position="453"/>
    </location>
</feature>
<dbReference type="SUPFAM" id="SSF55826">
    <property type="entry name" value="YbaK/ProRS associated domain"/>
    <property type="match status" value="1"/>
</dbReference>
<dbReference type="EC" id="6.1.1.15" evidence="7"/>
<keyword evidence="10" id="KW-1185">Reference proteome</keyword>
<gene>
    <name evidence="9" type="ORF">CSCA_4263</name>
</gene>
<dbReference type="InterPro" id="IPR004500">
    <property type="entry name" value="Pro-tRNA-synth_IIa_bac-type"/>
</dbReference>
<dbReference type="CDD" id="cd00861">
    <property type="entry name" value="ProRS_anticodon_short"/>
    <property type="match status" value="1"/>
</dbReference>
<dbReference type="Pfam" id="PF04073">
    <property type="entry name" value="tRNA_edit"/>
    <property type="match status" value="1"/>
</dbReference>
<dbReference type="InterPro" id="IPR050062">
    <property type="entry name" value="Pro-tRNA_synthetase"/>
</dbReference>
<name>A0A0E3MB76_CLOSL</name>
<dbReference type="KEGG" id="csq:CSCA_4263"/>
<organism evidence="9 10">
    <name type="scientific">Clostridium scatologenes</name>
    <dbReference type="NCBI Taxonomy" id="1548"/>
    <lineage>
        <taxon>Bacteria</taxon>
        <taxon>Bacillati</taxon>
        <taxon>Bacillota</taxon>
        <taxon>Clostridia</taxon>
        <taxon>Eubacteriales</taxon>
        <taxon>Clostridiaceae</taxon>
        <taxon>Clostridium</taxon>
    </lineage>
</organism>
<dbReference type="GO" id="GO:0005524">
    <property type="term" value="F:ATP binding"/>
    <property type="evidence" value="ECO:0007669"/>
    <property type="project" value="UniProtKB-KW"/>
</dbReference>
<dbReference type="InterPro" id="IPR007214">
    <property type="entry name" value="YbaK/aa-tRNA-synth-assoc-dom"/>
</dbReference>
<dbReference type="STRING" id="1548.CSCA_4263"/>
<dbReference type="InterPro" id="IPR036754">
    <property type="entry name" value="YbaK/aa-tRNA-synt-asso_dom_sf"/>
</dbReference>
<dbReference type="SUPFAM" id="SSF55681">
    <property type="entry name" value="Class II aaRS and biotin synthetases"/>
    <property type="match status" value="1"/>
</dbReference>
<keyword evidence="2" id="KW-0436">Ligase</keyword>
<dbReference type="PANTHER" id="PTHR42753:SF2">
    <property type="entry name" value="PROLINE--TRNA LIGASE"/>
    <property type="match status" value="1"/>
</dbReference>
<evidence type="ECO:0000256" key="7">
    <source>
        <dbReference type="NCBIfam" id="TIGR00409"/>
    </source>
</evidence>
<evidence type="ECO:0000256" key="5">
    <source>
        <dbReference type="ARBA" id="ARBA00022917"/>
    </source>
</evidence>
<evidence type="ECO:0000313" key="9">
    <source>
        <dbReference type="EMBL" id="AKA71388.1"/>
    </source>
</evidence>
<dbReference type="PANTHER" id="PTHR42753">
    <property type="entry name" value="MITOCHONDRIAL RIBOSOME PROTEIN L39/PROLYL-TRNA LIGASE FAMILY MEMBER"/>
    <property type="match status" value="1"/>
</dbReference>
<dbReference type="NCBIfam" id="TIGR00409">
    <property type="entry name" value="proS_fam_II"/>
    <property type="match status" value="1"/>
</dbReference>
<evidence type="ECO:0000256" key="3">
    <source>
        <dbReference type="ARBA" id="ARBA00022741"/>
    </source>
</evidence>
<evidence type="ECO:0000313" key="10">
    <source>
        <dbReference type="Proteomes" id="UP000033115"/>
    </source>
</evidence>
<dbReference type="RefSeq" id="WP_029163578.1">
    <property type="nucleotide sequence ID" value="NZ_CP009933.1"/>
</dbReference>
<accession>A0A0E3MB76</accession>
<keyword evidence="4" id="KW-0067">ATP-binding</keyword>
<dbReference type="AlphaFoldDB" id="A0A0E3MB76"/>
<dbReference type="GO" id="GO:0006433">
    <property type="term" value="P:prolyl-tRNA aminoacylation"/>
    <property type="evidence" value="ECO:0007669"/>
    <property type="project" value="UniProtKB-UniRule"/>
</dbReference>
<dbReference type="CDD" id="cd04334">
    <property type="entry name" value="ProRS-INS"/>
    <property type="match status" value="1"/>
</dbReference>